<organism evidence="2 3">
    <name type="scientific">Undibacterium arcticum</name>
    <dbReference type="NCBI Taxonomy" id="1762892"/>
    <lineage>
        <taxon>Bacteria</taxon>
        <taxon>Pseudomonadati</taxon>
        <taxon>Pseudomonadota</taxon>
        <taxon>Betaproteobacteria</taxon>
        <taxon>Burkholderiales</taxon>
        <taxon>Oxalobacteraceae</taxon>
        <taxon>Undibacterium</taxon>
    </lineage>
</organism>
<feature type="transmembrane region" description="Helical" evidence="1">
    <location>
        <begin position="122"/>
        <end position="140"/>
    </location>
</feature>
<keyword evidence="1" id="KW-0812">Transmembrane</keyword>
<protein>
    <recommendedName>
        <fullName evidence="4">DUF1097 domain-containing protein</fullName>
    </recommendedName>
</protein>
<name>A0ABV7EXE3_9BURK</name>
<evidence type="ECO:0000256" key="1">
    <source>
        <dbReference type="SAM" id="Phobius"/>
    </source>
</evidence>
<feature type="transmembrane region" description="Helical" evidence="1">
    <location>
        <begin position="72"/>
        <end position="89"/>
    </location>
</feature>
<sequence>MKDASVAYEVDGATHTAYKLTPVKGLVVLGGVFVVSAAFIALSHALGIVETWVGFLFLTYWGGIEQMKFEKVVNCIVGATVGLAFAYVAHALPLLIGTAGVVLVIAAIVALVYCLIMGWFPVAVNVMAMLFLTVFTIPWIQVKADFFSLLVALALGVAYFVGLVALGGLLKQRSVGKA</sequence>
<feature type="transmembrane region" description="Helical" evidence="1">
    <location>
        <begin position="146"/>
        <end position="170"/>
    </location>
</feature>
<gene>
    <name evidence="2" type="ORF">ACFOFO_01240</name>
</gene>
<dbReference type="RefSeq" id="WP_390325081.1">
    <property type="nucleotide sequence ID" value="NZ_JBHRTP010000003.1"/>
</dbReference>
<evidence type="ECO:0008006" key="4">
    <source>
        <dbReference type="Google" id="ProtNLM"/>
    </source>
</evidence>
<dbReference type="EMBL" id="JBHRTP010000003">
    <property type="protein sequence ID" value="MFC3106596.1"/>
    <property type="molecule type" value="Genomic_DNA"/>
</dbReference>
<dbReference type="Proteomes" id="UP001595530">
    <property type="component" value="Unassembled WGS sequence"/>
</dbReference>
<accession>A0ABV7EXE3</accession>
<feature type="transmembrane region" description="Helical" evidence="1">
    <location>
        <begin position="95"/>
        <end position="115"/>
    </location>
</feature>
<evidence type="ECO:0000313" key="2">
    <source>
        <dbReference type="EMBL" id="MFC3106596.1"/>
    </source>
</evidence>
<keyword evidence="3" id="KW-1185">Reference proteome</keyword>
<evidence type="ECO:0000313" key="3">
    <source>
        <dbReference type="Proteomes" id="UP001595530"/>
    </source>
</evidence>
<keyword evidence="1" id="KW-1133">Transmembrane helix</keyword>
<reference evidence="3" key="1">
    <citation type="journal article" date="2019" name="Int. J. Syst. Evol. Microbiol.">
        <title>The Global Catalogue of Microorganisms (GCM) 10K type strain sequencing project: providing services to taxonomists for standard genome sequencing and annotation.</title>
        <authorList>
            <consortium name="The Broad Institute Genomics Platform"/>
            <consortium name="The Broad Institute Genome Sequencing Center for Infectious Disease"/>
            <person name="Wu L."/>
            <person name="Ma J."/>
        </authorList>
    </citation>
    <scope>NUCLEOTIDE SEQUENCE [LARGE SCALE GENOMIC DNA]</scope>
    <source>
        <strain evidence="3">KCTC 42986</strain>
    </source>
</reference>
<keyword evidence="1" id="KW-0472">Membrane</keyword>
<feature type="transmembrane region" description="Helical" evidence="1">
    <location>
        <begin position="27"/>
        <end position="60"/>
    </location>
</feature>
<proteinExistence type="predicted"/>
<comment type="caution">
    <text evidence="2">The sequence shown here is derived from an EMBL/GenBank/DDBJ whole genome shotgun (WGS) entry which is preliminary data.</text>
</comment>